<evidence type="ECO:0000313" key="4">
    <source>
        <dbReference type="Proteomes" id="UP001515480"/>
    </source>
</evidence>
<dbReference type="EMBL" id="JBGBPQ010000018">
    <property type="protein sequence ID" value="KAL1507255.1"/>
    <property type="molecule type" value="Genomic_DNA"/>
</dbReference>
<evidence type="ECO:0000256" key="2">
    <source>
        <dbReference type="SAM" id="MobiDB-lite"/>
    </source>
</evidence>
<keyword evidence="1" id="KW-0547">Nucleotide-binding</keyword>
<evidence type="ECO:0000313" key="3">
    <source>
        <dbReference type="EMBL" id="KAL1507255.1"/>
    </source>
</evidence>
<feature type="compositionally biased region" description="Polar residues" evidence="2">
    <location>
        <begin position="258"/>
        <end position="271"/>
    </location>
</feature>
<feature type="compositionally biased region" description="Basic and acidic residues" evidence="2">
    <location>
        <begin position="272"/>
        <end position="282"/>
    </location>
</feature>
<dbReference type="SMART" id="SM00173">
    <property type="entry name" value="RAS"/>
    <property type="match status" value="1"/>
</dbReference>
<reference evidence="3 4" key="1">
    <citation type="journal article" date="2024" name="Science">
        <title>Giant polyketide synthase enzymes in the biosynthesis of giant marine polyether toxins.</title>
        <authorList>
            <person name="Fallon T.R."/>
            <person name="Shende V.V."/>
            <person name="Wierzbicki I.H."/>
            <person name="Pendleton A.L."/>
            <person name="Watervoot N.F."/>
            <person name="Auber R.P."/>
            <person name="Gonzalez D.J."/>
            <person name="Wisecaver J.H."/>
            <person name="Moore B.S."/>
        </authorList>
    </citation>
    <scope>NUCLEOTIDE SEQUENCE [LARGE SCALE GENOMIC DNA]</scope>
    <source>
        <strain evidence="3 4">12B1</strain>
    </source>
</reference>
<dbReference type="InterPro" id="IPR005225">
    <property type="entry name" value="Small_GTP-bd"/>
</dbReference>
<keyword evidence="4" id="KW-1185">Reference proteome</keyword>
<accession>A0AB34IU14</accession>
<dbReference type="GO" id="GO:0003924">
    <property type="term" value="F:GTPase activity"/>
    <property type="evidence" value="ECO:0007669"/>
    <property type="project" value="InterPro"/>
</dbReference>
<dbReference type="SMART" id="SM00175">
    <property type="entry name" value="RAB"/>
    <property type="match status" value="1"/>
</dbReference>
<dbReference type="SMART" id="SM00174">
    <property type="entry name" value="RHO"/>
    <property type="match status" value="1"/>
</dbReference>
<sequence length="282" mass="30726">MLFRGRSETASTFVEGARPPLPVLAAPLVKVALVGDSQVGKTSLMVRFVERGFDETQLQTQGVNFMEKTVTLRGRGVSQDVTFSIWDIGGHKDSGSMLPLVCNDASVILLVFDLTRHETLDSIREWHRKARGLNKCAMPLLVGVKYDLLLETPPADHAHVEAMARKFAAAIEAPLIFSSPSVPINVTNIFKVIMIRLFGLKAAVPQITGQGEPLVLYEPISIAAPSFVPASVMQEDRSSDSSKDYMSAHMQHAACTPRNASLSESAAPTDNLSDRDLRTARI</sequence>
<evidence type="ECO:0008006" key="5">
    <source>
        <dbReference type="Google" id="ProtNLM"/>
    </source>
</evidence>
<feature type="region of interest" description="Disordered" evidence="2">
    <location>
        <begin position="257"/>
        <end position="282"/>
    </location>
</feature>
<dbReference type="AlphaFoldDB" id="A0AB34IU14"/>
<dbReference type="PANTHER" id="PTHR47978">
    <property type="match status" value="1"/>
</dbReference>
<organism evidence="3 4">
    <name type="scientific">Prymnesium parvum</name>
    <name type="common">Toxic golden alga</name>
    <dbReference type="NCBI Taxonomy" id="97485"/>
    <lineage>
        <taxon>Eukaryota</taxon>
        <taxon>Haptista</taxon>
        <taxon>Haptophyta</taxon>
        <taxon>Prymnesiophyceae</taxon>
        <taxon>Prymnesiales</taxon>
        <taxon>Prymnesiaceae</taxon>
        <taxon>Prymnesium</taxon>
    </lineage>
</organism>
<dbReference type="GO" id="GO:0005525">
    <property type="term" value="F:GTP binding"/>
    <property type="evidence" value="ECO:0007669"/>
    <property type="project" value="InterPro"/>
</dbReference>
<name>A0AB34IU14_PRYPA</name>
<dbReference type="SUPFAM" id="SSF52540">
    <property type="entry name" value="P-loop containing nucleoside triphosphate hydrolases"/>
    <property type="match status" value="1"/>
</dbReference>
<gene>
    <name evidence="3" type="ORF">AB1Y20_008104</name>
</gene>
<protein>
    <recommendedName>
        <fullName evidence="5">Septum-promoting GTP-binding protein 1</fullName>
    </recommendedName>
</protein>
<dbReference type="NCBIfam" id="TIGR00231">
    <property type="entry name" value="small_GTP"/>
    <property type="match status" value="1"/>
</dbReference>
<evidence type="ECO:0000256" key="1">
    <source>
        <dbReference type="ARBA" id="ARBA00022741"/>
    </source>
</evidence>
<proteinExistence type="predicted"/>
<dbReference type="InterPro" id="IPR001806">
    <property type="entry name" value="Small_GTPase"/>
</dbReference>
<dbReference type="Pfam" id="PF00071">
    <property type="entry name" value="Ras"/>
    <property type="match status" value="1"/>
</dbReference>
<dbReference type="PRINTS" id="PR00449">
    <property type="entry name" value="RASTRNSFRMNG"/>
</dbReference>
<comment type="caution">
    <text evidence="3">The sequence shown here is derived from an EMBL/GenBank/DDBJ whole genome shotgun (WGS) entry which is preliminary data.</text>
</comment>
<dbReference type="PROSITE" id="PS51419">
    <property type="entry name" value="RAB"/>
    <property type="match status" value="1"/>
</dbReference>
<dbReference type="Proteomes" id="UP001515480">
    <property type="component" value="Unassembled WGS sequence"/>
</dbReference>
<dbReference type="InterPro" id="IPR027417">
    <property type="entry name" value="P-loop_NTPase"/>
</dbReference>
<dbReference type="Gene3D" id="3.40.50.300">
    <property type="entry name" value="P-loop containing nucleotide triphosphate hydrolases"/>
    <property type="match status" value="1"/>
</dbReference>